<organism evidence="2 3">
    <name type="scientific">Limnoglobus roseus</name>
    <dbReference type="NCBI Taxonomy" id="2598579"/>
    <lineage>
        <taxon>Bacteria</taxon>
        <taxon>Pseudomonadati</taxon>
        <taxon>Planctomycetota</taxon>
        <taxon>Planctomycetia</taxon>
        <taxon>Gemmatales</taxon>
        <taxon>Gemmataceae</taxon>
        <taxon>Limnoglobus</taxon>
    </lineage>
</organism>
<evidence type="ECO:0000313" key="2">
    <source>
        <dbReference type="EMBL" id="QEL18779.1"/>
    </source>
</evidence>
<dbReference type="RefSeq" id="WP_149113238.1">
    <property type="nucleotide sequence ID" value="NZ_CP042425.1"/>
</dbReference>
<dbReference type="AlphaFoldDB" id="A0A5C1AH82"/>
<name>A0A5C1AH82_9BACT</name>
<accession>A0A5C1AH82</accession>
<reference evidence="3" key="1">
    <citation type="submission" date="2019-08" db="EMBL/GenBank/DDBJ databases">
        <title>Limnoglobus roseus gen. nov., sp. nov., a novel freshwater planctomycete with a giant genome from the family Gemmataceae.</title>
        <authorList>
            <person name="Kulichevskaya I.S."/>
            <person name="Naumoff D.G."/>
            <person name="Miroshnikov K."/>
            <person name="Ivanova A."/>
            <person name="Philippov D.A."/>
            <person name="Hakobyan A."/>
            <person name="Rijpstra I.C."/>
            <person name="Sinninghe Damste J.S."/>
            <person name="Liesack W."/>
            <person name="Dedysh S.N."/>
        </authorList>
    </citation>
    <scope>NUCLEOTIDE SEQUENCE [LARGE SCALE GENOMIC DNA]</scope>
    <source>
        <strain evidence="3">PX52</strain>
    </source>
</reference>
<protein>
    <submittedName>
        <fullName evidence="2">Uncharacterized protein</fullName>
    </submittedName>
</protein>
<keyword evidence="1" id="KW-0472">Membrane</keyword>
<dbReference type="KEGG" id="lrs:PX52LOC_05818"/>
<dbReference type="EMBL" id="CP042425">
    <property type="protein sequence ID" value="QEL18779.1"/>
    <property type="molecule type" value="Genomic_DNA"/>
</dbReference>
<dbReference type="Proteomes" id="UP000324974">
    <property type="component" value="Chromosome"/>
</dbReference>
<sequence length="73" mass="8212">MFIFVFAFLVTTAFYGFLAWLGMKRLVRHMQGSDEALKAIVQHVLVPVFGEGIAAEVAARTEEKPEPPKKEVF</sequence>
<evidence type="ECO:0000256" key="1">
    <source>
        <dbReference type="SAM" id="Phobius"/>
    </source>
</evidence>
<evidence type="ECO:0000313" key="3">
    <source>
        <dbReference type="Proteomes" id="UP000324974"/>
    </source>
</evidence>
<keyword evidence="1" id="KW-0812">Transmembrane</keyword>
<feature type="transmembrane region" description="Helical" evidence="1">
    <location>
        <begin position="6"/>
        <end position="23"/>
    </location>
</feature>
<gene>
    <name evidence="2" type="ORF">PX52LOC_05818</name>
</gene>
<keyword evidence="3" id="KW-1185">Reference proteome</keyword>
<keyword evidence="1" id="KW-1133">Transmembrane helix</keyword>
<proteinExistence type="predicted"/>